<reference evidence="2 3" key="2">
    <citation type="submission" date="2014-09" db="EMBL/GenBank/DDBJ databases">
        <authorList>
            <consortium name="NBRP consortium"/>
            <person name="Sawabe T."/>
            <person name="Meirelles P."/>
            <person name="Nakanishi M."/>
            <person name="Sayaka M."/>
            <person name="Hattori M."/>
            <person name="Ohkuma M."/>
        </authorList>
    </citation>
    <scope>NUCLEOTIDE SEQUENCE [LARGE SCALE GENOMIC DNA]</scope>
    <source>
        <strain evidence="3">JCM19235</strain>
    </source>
</reference>
<organism evidence="2 3">
    <name type="scientific">Vibrio maritimus</name>
    <dbReference type="NCBI Taxonomy" id="990268"/>
    <lineage>
        <taxon>Bacteria</taxon>
        <taxon>Pseudomonadati</taxon>
        <taxon>Pseudomonadota</taxon>
        <taxon>Gammaproteobacteria</taxon>
        <taxon>Vibrionales</taxon>
        <taxon>Vibrionaceae</taxon>
        <taxon>Vibrio</taxon>
    </lineage>
</organism>
<evidence type="ECO:0000313" key="2">
    <source>
        <dbReference type="EMBL" id="GAL18405.1"/>
    </source>
</evidence>
<keyword evidence="1" id="KW-0472">Membrane</keyword>
<protein>
    <submittedName>
        <fullName evidence="2">Uncharacterized protein</fullName>
    </submittedName>
</protein>
<sequence length="50" mass="5623">MNQAQTIASLINKRLIYITIISAFIASFLSAAYTLVEFNFSIKPELLKKS</sequence>
<keyword evidence="1" id="KW-0812">Transmembrane</keyword>
<proteinExistence type="predicted"/>
<dbReference type="Proteomes" id="UP000029228">
    <property type="component" value="Unassembled WGS sequence"/>
</dbReference>
<evidence type="ECO:0000256" key="1">
    <source>
        <dbReference type="SAM" id="Phobius"/>
    </source>
</evidence>
<comment type="caution">
    <text evidence="2">The sequence shown here is derived from an EMBL/GenBank/DDBJ whole genome shotgun (WGS) entry which is preliminary data.</text>
</comment>
<dbReference type="EMBL" id="BBMR01000002">
    <property type="protein sequence ID" value="GAL18405.1"/>
    <property type="molecule type" value="Genomic_DNA"/>
</dbReference>
<keyword evidence="3" id="KW-1185">Reference proteome</keyword>
<dbReference type="STRING" id="990268.JCM19235_6958"/>
<evidence type="ECO:0000313" key="3">
    <source>
        <dbReference type="Proteomes" id="UP000029228"/>
    </source>
</evidence>
<gene>
    <name evidence="2" type="ORF">JCM19235_6958</name>
</gene>
<feature type="transmembrane region" description="Helical" evidence="1">
    <location>
        <begin position="15"/>
        <end position="36"/>
    </location>
</feature>
<dbReference type="AlphaFoldDB" id="A0A090RSL5"/>
<keyword evidence="1" id="KW-1133">Transmembrane helix</keyword>
<name>A0A090RSL5_9VIBR</name>
<reference evidence="2 3" key="1">
    <citation type="submission" date="2014-09" db="EMBL/GenBank/DDBJ databases">
        <title>Vibrio maritimus JCM 19235. (C45) whole genome shotgun sequence.</title>
        <authorList>
            <person name="Sawabe T."/>
            <person name="Meirelles P."/>
            <person name="Nakanishi M."/>
            <person name="Sayaka M."/>
            <person name="Hattori M."/>
            <person name="Ohkuma M."/>
        </authorList>
    </citation>
    <scope>NUCLEOTIDE SEQUENCE [LARGE SCALE GENOMIC DNA]</scope>
    <source>
        <strain evidence="3">JCM19235</strain>
    </source>
</reference>
<accession>A0A090RSL5</accession>